<organism evidence="1 2">
    <name type="scientific">Thalassococcus profundi</name>
    <dbReference type="NCBI Taxonomy" id="2282382"/>
    <lineage>
        <taxon>Bacteria</taxon>
        <taxon>Pseudomonadati</taxon>
        <taxon>Pseudomonadota</taxon>
        <taxon>Alphaproteobacteria</taxon>
        <taxon>Rhodobacterales</taxon>
        <taxon>Roseobacteraceae</taxon>
        <taxon>Thalassococcus</taxon>
    </lineage>
</organism>
<reference evidence="1 2" key="1">
    <citation type="submission" date="2018-07" db="EMBL/GenBank/DDBJ databases">
        <title>Thalassococcus profundi sp. nov., a marine bacterium isolated from deep seawater of Okinawa Trough.</title>
        <authorList>
            <person name="Yu M."/>
        </authorList>
    </citation>
    <scope>NUCLEOTIDE SEQUENCE [LARGE SCALE GENOMIC DNA]</scope>
    <source>
        <strain evidence="1 2">WRAS1</strain>
    </source>
</reference>
<comment type="caution">
    <text evidence="1">The sequence shown here is derived from an EMBL/GenBank/DDBJ whole genome shotgun (WGS) entry which is preliminary data.</text>
</comment>
<dbReference type="RefSeq" id="WP_114512616.1">
    <property type="nucleotide sequence ID" value="NZ_QPMK01000021.1"/>
</dbReference>
<dbReference type="InterPro" id="IPR032710">
    <property type="entry name" value="NTF2-like_dom_sf"/>
</dbReference>
<name>A0A369TIP9_9RHOB</name>
<sequence>MKTFDPSYRDFGEFLEGVTDAVWQQRGLAAGVGRFYHPETIQRRGDGISFGAGEVAAVALADLAAMPDRMLMTEDMVWCGDAARGYLGAQRVLSRAVHTGPGIWGPPTGKRVLWREMVESYAKDSRISDEWRICDTGGVIRQLGGEARDWARARLPLCDPASQPLRPEVDAPGPYTGRGNDNRWGAAFAGILERIVAADIAVIADQYDRACQVDYAGGRGGHGHGAAEAFWMGLRSAFPSATFTLHHSIGIEAPLMPPRAALRWSLDGRHDGWGLFGAPSGAEVHVMGMSHAELGPGGVRREWTLIDEAAVWMQVLRATG</sequence>
<dbReference type="Gene3D" id="3.10.450.50">
    <property type="match status" value="2"/>
</dbReference>
<dbReference type="PANTHER" id="PTHR38436:SF1">
    <property type="entry name" value="ESTER CYCLASE"/>
    <property type="match status" value="1"/>
</dbReference>
<dbReference type="GO" id="GO:0030638">
    <property type="term" value="P:polyketide metabolic process"/>
    <property type="evidence" value="ECO:0007669"/>
    <property type="project" value="InterPro"/>
</dbReference>
<dbReference type="OrthoDB" id="2769928at2"/>
<evidence type="ECO:0000313" key="2">
    <source>
        <dbReference type="Proteomes" id="UP000253977"/>
    </source>
</evidence>
<evidence type="ECO:0000313" key="1">
    <source>
        <dbReference type="EMBL" id="RDD64504.1"/>
    </source>
</evidence>
<dbReference type="Proteomes" id="UP000253977">
    <property type="component" value="Unassembled WGS sequence"/>
</dbReference>
<dbReference type="EMBL" id="QPMK01000021">
    <property type="protein sequence ID" value="RDD64504.1"/>
    <property type="molecule type" value="Genomic_DNA"/>
</dbReference>
<dbReference type="SUPFAM" id="SSF54427">
    <property type="entry name" value="NTF2-like"/>
    <property type="match status" value="2"/>
</dbReference>
<protein>
    <submittedName>
        <fullName evidence="1">Nuclear transport factor 2 family protein</fullName>
    </submittedName>
</protein>
<proteinExistence type="predicted"/>
<dbReference type="Pfam" id="PF07366">
    <property type="entry name" value="SnoaL"/>
    <property type="match status" value="1"/>
</dbReference>
<dbReference type="AlphaFoldDB" id="A0A369TIP9"/>
<keyword evidence="2" id="KW-1185">Reference proteome</keyword>
<accession>A0A369TIP9</accession>
<dbReference type="PANTHER" id="PTHR38436">
    <property type="entry name" value="POLYKETIDE CYCLASE SNOAL-LIKE DOMAIN"/>
    <property type="match status" value="1"/>
</dbReference>
<gene>
    <name evidence="1" type="ORF">DU478_19785</name>
</gene>
<dbReference type="InterPro" id="IPR009959">
    <property type="entry name" value="Cyclase_SnoaL-like"/>
</dbReference>